<reference evidence="12 13" key="1">
    <citation type="submission" date="2017-12" db="EMBL/GenBank/DDBJ databases">
        <title>The draft genome sequence of Brumimicrobium saltpan LHR20.</title>
        <authorList>
            <person name="Do Z.-J."/>
            <person name="Luo H.-R."/>
        </authorList>
    </citation>
    <scope>NUCLEOTIDE SEQUENCE [LARGE SCALE GENOMIC DNA]</scope>
    <source>
        <strain evidence="12 13">LHR20</strain>
    </source>
</reference>
<evidence type="ECO:0000313" key="12">
    <source>
        <dbReference type="EMBL" id="PKR80715.1"/>
    </source>
</evidence>
<protein>
    <recommendedName>
        <fullName evidence="9">Cyclic GMP-AMP synthase</fullName>
    </recommendedName>
</protein>
<feature type="domain" description="Cyclic GMP-AMP synthase DncV-like nucleotidyltransferase" evidence="11">
    <location>
        <begin position="50"/>
        <end position="142"/>
    </location>
</feature>
<evidence type="ECO:0000256" key="3">
    <source>
        <dbReference type="ARBA" id="ARBA00022723"/>
    </source>
</evidence>
<evidence type="ECO:0000256" key="1">
    <source>
        <dbReference type="ARBA" id="ARBA00022679"/>
    </source>
</evidence>
<keyword evidence="6" id="KW-0460">Magnesium</keyword>
<dbReference type="EMBL" id="PJNI01000008">
    <property type="protein sequence ID" value="PKR80715.1"/>
    <property type="molecule type" value="Genomic_DNA"/>
</dbReference>
<keyword evidence="3" id="KW-0479">Metal-binding</keyword>
<evidence type="ECO:0000256" key="10">
    <source>
        <dbReference type="ARBA" id="ARBA00048304"/>
    </source>
</evidence>
<dbReference type="GO" id="GO:0005524">
    <property type="term" value="F:ATP binding"/>
    <property type="evidence" value="ECO:0007669"/>
    <property type="project" value="UniProtKB-KW"/>
</dbReference>
<name>A0A2I0R2D4_9FLAO</name>
<dbReference type="AlphaFoldDB" id="A0A2I0R2D4"/>
<comment type="caution">
    <text evidence="12">The sequence shown here is derived from an EMBL/GenBank/DDBJ whole genome shotgun (WGS) entry which is preliminary data.</text>
</comment>
<dbReference type="GO" id="GO:0016779">
    <property type="term" value="F:nucleotidyltransferase activity"/>
    <property type="evidence" value="ECO:0007669"/>
    <property type="project" value="UniProtKB-KW"/>
</dbReference>
<evidence type="ECO:0000313" key="13">
    <source>
        <dbReference type="Proteomes" id="UP000236654"/>
    </source>
</evidence>
<dbReference type="Proteomes" id="UP000236654">
    <property type="component" value="Unassembled WGS sequence"/>
</dbReference>
<sequence>MSVLHKEFIGFNKEIKLDPKKKEGLLTSRKDLRKKIKKWFSENKSNELQPKFASQGSIEMDTAINPIPVYDEELDRRLFKYDLDDGIYFIEKEDEDNRKPIQTWHNWVFDSVDNHTKQDTIRKQTCIRVVFADGHHIDLPIYYKKDDIIELAHRTKDWTVSDAKAFFEWFNELKSPQLVRIVRYLKAWKDYRELKNSSLKLPSGFELTILAVNNYTEDDNDDFSFRETVRKIDKELNKVNGFKCIRPTTPKDEDVFADYSETRKNDFLKSLGNLLRDLDKAEAETNFKKASEVLIKNQFGDRFPLGEDKDQDVKSENLGRAISTAPIIPRPYGY</sequence>
<dbReference type="RefSeq" id="WP_101334497.1">
    <property type="nucleotide sequence ID" value="NZ_PJNI01000008.1"/>
</dbReference>
<dbReference type="GO" id="GO:0046872">
    <property type="term" value="F:metal ion binding"/>
    <property type="evidence" value="ECO:0007669"/>
    <property type="project" value="UniProtKB-KW"/>
</dbReference>
<evidence type="ECO:0000259" key="11">
    <source>
        <dbReference type="Pfam" id="PF21654"/>
    </source>
</evidence>
<comment type="catalytic activity">
    <reaction evidence="10">
        <text>GTP + ATP = 3',3'-cGAMP + 2 diphosphate</text>
        <dbReference type="Rhea" id="RHEA:35647"/>
        <dbReference type="ChEBI" id="CHEBI:30616"/>
        <dbReference type="ChEBI" id="CHEBI:33019"/>
        <dbReference type="ChEBI" id="CHEBI:37565"/>
        <dbReference type="ChEBI" id="CHEBI:71501"/>
    </reaction>
    <physiologicalReaction direction="left-to-right" evidence="10">
        <dbReference type="Rhea" id="RHEA:35648"/>
    </physiologicalReaction>
</comment>
<keyword evidence="5" id="KW-0067">ATP-binding</keyword>
<dbReference type="OrthoDB" id="661552at2"/>
<evidence type="ECO:0000256" key="4">
    <source>
        <dbReference type="ARBA" id="ARBA00022741"/>
    </source>
</evidence>
<keyword evidence="2" id="KW-0548">Nucleotidyltransferase</keyword>
<proteinExistence type="predicted"/>
<accession>A0A2I0R2D4</accession>
<dbReference type="Pfam" id="PF21654">
    <property type="entry name" value="DncV-like_NTFase"/>
    <property type="match status" value="1"/>
</dbReference>
<evidence type="ECO:0000256" key="5">
    <source>
        <dbReference type="ARBA" id="ARBA00022840"/>
    </source>
</evidence>
<dbReference type="GO" id="GO:0051607">
    <property type="term" value="P:defense response to virus"/>
    <property type="evidence" value="ECO:0007669"/>
    <property type="project" value="UniProtKB-KW"/>
</dbReference>
<evidence type="ECO:0000256" key="7">
    <source>
        <dbReference type="ARBA" id="ARBA00023080"/>
    </source>
</evidence>
<evidence type="ECO:0000256" key="9">
    <source>
        <dbReference type="ARBA" id="ARBA00044145"/>
    </source>
</evidence>
<evidence type="ECO:0000256" key="6">
    <source>
        <dbReference type="ARBA" id="ARBA00022842"/>
    </source>
</evidence>
<dbReference type="GO" id="GO:0009117">
    <property type="term" value="P:nucleotide metabolic process"/>
    <property type="evidence" value="ECO:0007669"/>
    <property type="project" value="UniProtKB-KW"/>
</dbReference>
<dbReference type="InterPro" id="IPR048445">
    <property type="entry name" value="DncV-like_NTFase"/>
</dbReference>
<keyword evidence="8" id="KW-0051">Antiviral defense</keyword>
<keyword evidence="7" id="KW-0546">Nucleotide metabolism</keyword>
<keyword evidence="4" id="KW-0547">Nucleotide-binding</keyword>
<organism evidence="12 13">
    <name type="scientific">Brumimicrobium salinarum</name>
    <dbReference type="NCBI Taxonomy" id="2058658"/>
    <lineage>
        <taxon>Bacteria</taxon>
        <taxon>Pseudomonadati</taxon>
        <taxon>Bacteroidota</taxon>
        <taxon>Flavobacteriia</taxon>
        <taxon>Flavobacteriales</taxon>
        <taxon>Crocinitomicaceae</taxon>
        <taxon>Brumimicrobium</taxon>
    </lineage>
</organism>
<evidence type="ECO:0000256" key="8">
    <source>
        <dbReference type="ARBA" id="ARBA00023118"/>
    </source>
</evidence>
<keyword evidence="1" id="KW-0808">Transferase</keyword>
<evidence type="ECO:0000256" key="2">
    <source>
        <dbReference type="ARBA" id="ARBA00022695"/>
    </source>
</evidence>
<gene>
    <name evidence="12" type="ORF">CW751_08060</name>
</gene>
<keyword evidence="13" id="KW-1185">Reference proteome</keyword>